<gene>
    <name evidence="2" type="ORF">WICPIJ_008249</name>
</gene>
<feature type="compositionally biased region" description="Polar residues" evidence="1">
    <location>
        <begin position="76"/>
        <end position="86"/>
    </location>
</feature>
<evidence type="ECO:0000313" key="2">
    <source>
        <dbReference type="EMBL" id="KAH3680521.1"/>
    </source>
</evidence>
<organism evidence="2 3">
    <name type="scientific">Wickerhamomyces pijperi</name>
    <name type="common">Yeast</name>
    <name type="synonym">Pichia pijperi</name>
    <dbReference type="NCBI Taxonomy" id="599730"/>
    <lineage>
        <taxon>Eukaryota</taxon>
        <taxon>Fungi</taxon>
        <taxon>Dikarya</taxon>
        <taxon>Ascomycota</taxon>
        <taxon>Saccharomycotina</taxon>
        <taxon>Saccharomycetes</taxon>
        <taxon>Phaffomycetales</taxon>
        <taxon>Wickerhamomycetaceae</taxon>
        <taxon>Wickerhamomyces</taxon>
    </lineage>
</organism>
<reference evidence="2" key="1">
    <citation type="journal article" date="2021" name="Open Biol.">
        <title>Shared evolutionary footprints suggest mitochondrial oxidative damage underlies multiple complex I losses in fungi.</title>
        <authorList>
            <person name="Schikora-Tamarit M.A."/>
            <person name="Marcet-Houben M."/>
            <person name="Nosek J."/>
            <person name="Gabaldon T."/>
        </authorList>
    </citation>
    <scope>NUCLEOTIDE SEQUENCE</scope>
    <source>
        <strain evidence="2">CBS2887</strain>
    </source>
</reference>
<feature type="region of interest" description="Disordered" evidence="1">
    <location>
        <begin position="61"/>
        <end position="86"/>
    </location>
</feature>
<dbReference type="Proteomes" id="UP000774326">
    <property type="component" value="Unassembled WGS sequence"/>
</dbReference>
<evidence type="ECO:0000313" key="3">
    <source>
        <dbReference type="Proteomes" id="UP000774326"/>
    </source>
</evidence>
<dbReference type="AlphaFoldDB" id="A0A9P8TIY3"/>
<reference evidence="2" key="2">
    <citation type="submission" date="2021-01" db="EMBL/GenBank/DDBJ databases">
        <authorList>
            <person name="Schikora-Tamarit M.A."/>
        </authorList>
    </citation>
    <scope>NUCLEOTIDE SEQUENCE</scope>
    <source>
        <strain evidence="2">CBS2887</strain>
    </source>
</reference>
<dbReference type="EMBL" id="JAEUBG010004720">
    <property type="protein sequence ID" value="KAH3680521.1"/>
    <property type="molecule type" value="Genomic_DNA"/>
</dbReference>
<proteinExistence type="predicted"/>
<protein>
    <submittedName>
        <fullName evidence="2">Uncharacterized protein</fullName>
    </submittedName>
</protein>
<sequence length="86" mass="9492">MMKLTIKQQSFSSTEDILTKILCPMEDVTINVTRGNIKVGANSSMFTLDFCKIQIGNTTTDETKADVTQQHHRTKTNTGHSSLSTA</sequence>
<comment type="caution">
    <text evidence="2">The sequence shown here is derived from an EMBL/GenBank/DDBJ whole genome shotgun (WGS) entry which is preliminary data.</text>
</comment>
<evidence type="ECO:0000256" key="1">
    <source>
        <dbReference type="SAM" id="MobiDB-lite"/>
    </source>
</evidence>
<name>A0A9P8TIY3_WICPI</name>
<accession>A0A9P8TIY3</accession>
<keyword evidence="3" id="KW-1185">Reference proteome</keyword>